<dbReference type="AlphaFoldDB" id="A0A090M1Z0"/>
<dbReference type="Pfam" id="PF00856">
    <property type="entry name" value="SET"/>
    <property type="match status" value="1"/>
</dbReference>
<dbReference type="Gene3D" id="2.170.270.10">
    <property type="entry name" value="SET domain"/>
    <property type="match status" value="1"/>
</dbReference>
<gene>
    <name evidence="2" type="ORF">OT_ostta06g00890</name>
</gene>
<proteinExistence type="predicted"/>
<accession>A0A090M1Z0</accession>
<reference evidence="3" key="1">
    <citation type="journal article" date="2006" name="Proc. Natl. Acad. Sci. U.S.A.">
        <title>Genome analysis of the smallest free-living eukaryote Ostreococcus tauri unveils many unique features.</title>
        <authorList>
            <person name="Derelle E."/>
            <person name="Ferraz C."/>
            <person name="Rombauts S."/>
            <person name="Rouze P."/>
            <person name="Worden A.Z."/>
            <person name="Robbens S."/>
            <person name="Partensky F."/>
            <person name="Degroeve S."/>
            <person name="Echeynie S."/>
            <person name="Cooke R."/>
            <person name="Saeys Y."/>
            <person name="Wuyts J."/>
            <person name="Jabbari K."/>
            <person name="Bowler C."/>
            <person name="Panaud O."/>
            <person name="Piegu B."/>
            <person name="Ball S.G."/>
            <person name="Ral J.-P."/>
            <person name="Bouget F.-Y."/>
            <person name="Piganeau G."/>
            <person name="De Baets B."/>
            <person name="Picard A."/>
            <person name="Delseny M."/>
            <person name="Demaille J."/>
            <person name="Van de Peer Y."/>
            <person name="Moreau H."/>
        </authorList>
    </citation>
    <scope>NUCLEOTIDE SEQUENCE [LARGE SCALE GENOMIC DNA]</scope>
    <source>
        <strain evidence="3">OTTH 0595 / CCAP 157/2 / RCC745</strain>
    </source>
</reference>
<dbReference type="KEGG" id="ota:OT_ostta06g00890"/>
<feature type="domain" description="SET" evidence="1">
    <location>
        <begin position="11"/>
        <end position="295"/>
    </location>
</feature>
<evidence type="ECO:0000313" key="2">
    <source>
        <dbReference type="EMBL" id="CEF98250.1"/>
    </source>
</evidence>
<evidence type="ECO:0000259" key="1">
    <source>
        <dbReference type="PROSITE" id="PS50280"/>
    </source>
</evidence>
<sequence length="671" mass="74395">MASSTRPVPARGVALERFDAGMAVMIDGARVVERGVRAREGARAGEVLMVTEPYFAVLRERYVDAVSCATFKTIARDDAIVMVHCGIRERGRASDGAFESVVDEWARLLAQSSRGTPAAEVRMAMGCLLRKRREDEGVIEKREYGLLGERGFAAIEALHEGVSARKDADGSDARRLDRVMEISSAGVVTAALMAGTMRKGVTEDDIERAMTAMKEKYGIDAKSCVKLLSILEANGFSITQGDGDPDRLGFGIYPDASLFNHSSRANAQVSFIGKTLVVLATRDIAAMEEVTISYCDNYMSQDWRRRNMLAGYGFDTYNAFGVENRKRADEARARAMSSASRRPLDGEVNDGHIEFGESVHPSWESSMSAMMREECKITDKKDCGLGVHVDLGEDVDWFADELIPDRSLANDASWFALSHDGVDYDAGVGIMLVKADGGRKDIFVRKDDEIVTWGKFPPGVDRELTALNFAMACDIIFKLRMEIEEGAFEREDYSNSLPAAGESLAGENALMRLERVSEMLAGNGNDIAGVGSRHEVRKYLWLTMLPIVYLPGVSKTQRGLTMALGATNSLRILYASCEDTFSPYDSAYMCFVFSCFKLGQLALHSDISTPGCDFIRVRSRVKNQILLYNELKTNMSKASAPGMEMHEEWAENYQVWGHDLEMFYKKFTRRK</sequence>
<dbReference type="Gene3D" id="1.10.220.160">
    <property type="match status" value="1"/>
</dbReference>
<organism evidence="2 3">
    <name type="scientific">Ostreococcus tauri</name>
    <name type="common">Marine green alga</name>
    <dbReference type="NCBI Taxonomy" id="70448"/>
    <lineage>
        <taxon>Eukaryota</taxon>
        <taxon>Viridiplantae</taxon>
        <taxon>Chlorophyta</taxon>
        <taxon>Mamiellophyceae</taxon>
        <taxon>Mamiellales</taxon>
        <taxon>Bathycoccaceae</taxon>
        <taxon>Ostreococcus</taxon>
    </lineage>
</organism>
<dbReference type="InterPro" id="IPR050869">
    <property type="entry name" value="H3K4_H4K5_MeTrfase"/>
</dbReference>
<dbReference type="Proteomes" id="UP000009170">
    <property type="component" value="Unassembled WGS sequence"/>
</dbReference>
<keyword evidence="3" id="KW-1185">Reference proteome</keyword>
<reference evidence="2 3" key="2">
    <citation type="journal article" date="2014" name="BMC Genomics">
        <title>An improved genome of the model marine alga Ostreococcus tauri unfolds by assessing Illumina de novo assemblies.</title>
        <authorList>
            <person name="Blanc-Mathieu R."/>
            <person name="Verhelst B."/>
            <person name="Derelle E."/>
            <person name="Rombauts S."/>
            <person name="Bouget F.Y."/>
            <person name="Carre I."/>
            <person name="Chateau A."/>
            <person name="Eyre-Walker A."/>
            <person name="Grimsley N."/>
            <person name="Moreau H."/>
            <person name="Piegu B."/>
            <person name="Rivals E."/>
            <person name="Schackwitz W."/>
            <person name="Van de Peer Y."/>
            <person name="Piganeau G."/>
        </authorList>
    </citation>
    <scope>NUCLEOTIDE SEQUENCE [LARGE SCALE GENOMIC DNA]</scope>
    <source>
        <strain evidence="3">OTTH 0595 / CCAP 157/2 / RCC745</strain>
    </source>
</reference>
<name>A0A090M1Z0_OSTTA</name>
<dbReference type="InterPro" id="IPR046341">
    <property type="entry name" value="SET_dom_sf"/>
</dbReference>
<protein>
    <submittedName>
        <fullName evidence="2">SET domain</fullName>
    </submittedName>
</protein>
<dbReference type="PANTHER" id="PTHR12197">
    <property type="entry name" value="HISTONE-LYSINE N-METHYLTRANSFERASE SMYD"/>
    <property type="match status" value="1"/>
</dbReference>
<dbReference type="GeneID" id="9835545"/>
<evidence type="ECO:0000313" key="3">
    <source>
        <dbReference type="Proteomes" id="UP000009170"/>
    </source>
</evidence>
<dbReference type="SUPFAM" id="SSF82199">
    <property type="entry name" value="SET domain"/>
    <property type="match status" value="1"/>
</dbReference>
<dbReference type="OrthoDB" id="533036at2759"/>
<dbReference type="InParanoid" id="A0A090M1Z0"/>
<comment type="caution">
    <text evidence="2">The sequence shown here is derived from an EMBL/GenBank/DDBJ whole genome shotgun (WGS) entry which is preliminary data.</text>
</comment>
<dbReference type="Gene3D" id="6.10.140.2220">
    <property type="match status" value="1"/>
</dbReference>
<dbReference type="EMBL" id="CAID01000006">
    <property type="protein sequence ID" value="CEF98250.1"/>
    <property type="molecule type" value="Genomic_DNA"/>
</dbReference>
<dbReference type="RefSeq" id="XP_003079708.2">
    <property type="nucleotide sequence ID" value="XM_003079660.2"/>
</dbReference>
<dbReference type="STRING" id="70448.A0A090M1Z0"/>
<dbReference type="InterPro" id="IPR001214">
    <property type="entry name" value="SET_dom"/>
</dbReference>
<dbReference type="CDD" id="cd20071">
    <property type="entry name" value="SET_SMYD"/>
    <property type="match status" value="1"/>
</dbReference>
<dbReference type="PROSITE" id="PS50280">
    <property type="entry name" value="SET"/>
    <property type="match status" value="1"/>
</dbReference>